<dbReference type="SMART" id="SM00355">
    <property type="entry name" value="ZnF_C2H2"/>
    <property type="match status" value="2"/>
</dbReference>
<keyword evidence="4" id="KW-1185">Reference proteome</keyword>
<dbReference type="InterPro" id="IPR036236">
    <property type="entry name" value="Znf_C2H2_sf"/>
</dbReference>
<organism evidence="3 4">
    <name type="scientific">Eptatretus burgeri</name>
    <name type="common">Inshore hagfish</name>
    <dbReference type="NCBI Taxonomy" id="7764"/>
    <lineage>
        <taxon>Eukaryota</taxon>
        <taxon>Metazoa</taxon>
        <taxon>Chordata</taxon>
        <taxon>Craniata</taxon>
        <taxon>Vertebrata</taxon>
        <taxon>Cyclostomata</taxon>
        <taxon>Myxini</taxon>
        <taxon>Myxiniformes</taxon>
        <taxon>Myxinidae</taxon>
        <taxon>Eptatretinae</taxon>
        <taxon>Eptatretus</taxon>
    </lineage>
</organism>
<sequence>MDLSRTRGNANPTPDWLASQGFTEEVLQAAVTELGTEILGALCARAEPAPVRLRLCSLVARKFTFTMYAELCHYMELCSMRRQLESTNACKCGKDAEETGGPVGKPSGILQIKAQDEASVDPGEEGINPEHVEKEKLVGKFTCSLCFHNLTTTAALKMHMWQHQPVSGDENYKCPDCAFITCCRSVYVTHTRIHSRKKPCTCSVCGNGFNLFT</sequence>
<dbReference type="InterPro" id="IPR013087">
    <property type="entry name" value="Znf_C2H2_type"/>
</dbReference>
<dbReference type="PROSITE" id="PS50157">
    <property type="entry name" value="ZINC_FINGER_C2H2_2"/>
    <property type="match status" value="1"/>
</dbReference>
<reference evidence="3" key="1">
    <citation type="submission" date="2025-05" db="UniProtKB">
        <authorList>
            <consortium name="Ensembl"/>
        </authorList>
    </citation>
    <scope>IDENTIFICATION</scope>
</reference>
<accession>A0A8C4R435</accession>
<evidence type="ECO:0000313" key="4">
    <source>
        <dbReference type="Proteomes" id="UP000694388"/>
    </source>
</evidence>
<feature type="domain" description="C2H2-type" evidence="2">
    <location>
        <begin position="172"/>
        <end position="199"/>
    </location>
</feature>
<dbReference type="GeneTree" id="ENSGT00940000168409"/>
<name>A0A8C4R435_EPTBU</name>
<dbReference type="Gene3D" id="3.30.160.60">
    <property type="entry name" value="Classic Zinc Finger"/>
    <property type="match status" value="1"/>
</dbReference>
<keyword evidence="1" id="KW-0863">Zinc-finger</keyword>
<dbReference type="Proteomes" id="UP000694388">
    <property type="component" value="Unplaced"/>
</dbReference>
<evidence type="ECO:0000259" key="2">
    <source>
        <dbReference type="PROSITE" id="PS50157"/>
    </source>
</evidence>
<proteinExistence type="predicted"/>
<dbReference type="Ensembl" id="ENSEBUT00000025467.1">
    <property type="protein sequence ID" value="ENSEBUP00000024891.1"/>
    <property type="gene ID" value="ENSEBUG00000015373.1"/>
</dbReference>
<keyword evidence="1" id="KW-0862">Zinc</keyword>
<evidence type="ECO:0000256" key="1">
    <source>
        <dbReference type="PROSITE-ProRule" id="PRU00042"/>
    </source>
</evidence>
<keyword evidence="1" id="KW-0479">Metal-binding</keyword>
<dbReference type="AlphaFoldDB" id="A0A8C4R435"/>
<protein>
    <recommendedName>
        <fullName evidence="2">C2H2-type domain-containing protein</fullName>
    </recommendedName>
</protein>
<dbReference type="SUPFAM" id="SSF57667">
    <property type="entry name" value="beta-beta-alpha zinc fingers"/>
    <property type="match status" value="1"/>
</dbReference>
<dbReference type="Ensembl" id="ENSEBUT00000025461.1">
    <property type="protein sequence ID" value="ENSEBUP00000024885.1"/>
    <property type="gene ID" value="ENSEBUG00000015373.1"/>
</dbReference>
<dbReference type="GO" id="GO:0008270">
    <property type="term" value="F:zinc ion binding"/>
    <property type="evidence" value="ECO:0007669"/>
    <property type="project" value="UniProtKB-KW"/>
</dbReference>
<evidence type="ECO:0000313" key="3">
    <source>
        <dbReference type="Ensembl" id="ENSEBUP00000024891.1"/>
    </source>
</evidence>